<evidence type="ECO:0000313" key="4">
    <source>
        <dbReference type="EMBL" id="PRP82864.1"/>
    </source>
</evidence>
<keyword evidence="3" id="KW-0732">Signal</keyword>
<evidence type="ECO:0000313" key="5">
    <source>
        <dbReference type="Proteomes" id="UP000241769"/>
    </source>
</evidence>
<reference evidence="4 5" key="1">
    <citation type="journal article" date="2018" name="Genome Biol. Evol.">
        <title>Multiple Roots of Fruiting Body Formation in Amoebozoa.</title>
        <authorList>
            <person name="Hillmann F."/>
            <person name="Forbes G."/>
            <person name="Novohradska S."/>
            <person name="Ferling I."/>
            <person name="Riege K."/>
            <person name="Groth M."/>
            <person name="Westermann M."/>
            <person name="Marz M."/>
            <person name="Spaller T."/>
            <person name="Winckler T."/>
            <person name="Schaap P."/>
            <person name="Glockner G."/>
        </authorList>
    </citation>
    <scope>NUCLEOTIDE SEQUENCE [LARGE SCALE GENOMIC DNA]</scope>
    <source>
        <strain evidence="4 5">Jena</strain>
    </source>
</reference>
<evidence type="ECO:0000256" key="3">
    <source>
        <dbReference type="SAM" id="SignalP"/>
    </source>
</evidence>
<keyword evidence="2" id="KW-0812">Transmembrane</keyword>
<evidence type="ECO:0000256" key="1">
    <source>
        <dbReference type="SAM" id="MobiDB-lite"/>
    </source>
</evidence>
<sequence length="982" mass="107153">MNSRLFILFILFVSASAQCMRYGRCDSLLFADDSCWRCGHVPWNEPGEIAQVYDNGAQVLFDRPIRLNSSLVTGSNYFIFNRPGYNVYFTEWNCTATRAIGSIANSFGVLGSSLSVGRAVLYNGTGDNLRFTIREYAEFQGFALGGCLLYNYGTLIYGPNSYNNIVVRSTVYNYGNLVTVNGTFMGFGQSTLQNYGQIHIEGVTWWEKVSINNSNGTIYVNQELTMMDPPANLLGGRIYLNATLYLPYGWFYWFPDVFQSLNGNIQYVLCSNLHASYFQRDTVLKGIYLEAAAASIYHGNSSVTVDQLYLHDNRMNGTLTFISNNMTLASMTVLANASSVMQSSNGKIQADINVNGLLNLTGNFLSAANFLGGGALTADTLIVLPGTNNWSVRNGVNVNNLILSDRGTMSDNVGTFYNGSTSSLPLLQITTQTNVKKLSVRVSKLPDEPWNQPVQLLNGANIFVENSQVIDSTLCFGSHVSKTDSGYELRYEAPSFTNISPVQYFHGQGSTIDLQWASLTLCGGFVPKYDLYFNSSLVGTAVFDGNSVSFPSSVIDACGGNVTIRTQFSSSRYPSLVLSQDILVSVLGSAMMSDIHLDLGFSVIQDGTSLTMTYKEDNVQWPCNTQPTGVFLEMSAAGTNNTKTRFPWNSPAKAQLPRCQLTTLKAGVTLQLQSNSYDTVTQELGQVLYIREPVHTYPIVKTYNNTASFYWSSPFQCDCTSMLSDQYLNVTLNGDAKFLRKISDDVTIDAALHADDVITLTYNLVCVYSNETLSSQLSTRNVSLSSPPPTTVRHSPLSTLFHTVQDVRVGFNSDINSSQLVELVSSVLGTEDEAVRVKSWQVLSAKRSAHVMSSISFMDGRMSKDAAAAKFRSLARQQMNGGEDKFAEVAGSMDVPTIIITFIDDDLTSASTSATSSSSISDTSEVQPTFGQIDEGGKLKKGQVAGIVIGTLAGVGVLGAAAVVIVLRKRQQKAKAASDYDM</sequence>
<name>A0A2P6NFY9_9EUKA</name>
<dbReference type="InParanoid" id="A0A2P6NFY9"/>
<gene>
    <name evidence="4" type="ORF">PROFUN_04727</name>
</gene>
<protein>
    <recommendedName>
        <fullName evidence="6">Transmembrane protein</fullName>
    </recommendedName>
</protein>
<comment type="caution">
    <text evidence="4">The sequence shown here is derived from an EMBL/GenBank/DDBJ whole genome shotgun (WGS) entry which is preliminary data.</text>
</comment>
<keyword evidence="2" id="KW-0472">Membrane</keyword>
<organism evidence="4 5">
    <name type="scientific">Planoprotostelium fungivorum</name>
    <dbReference type="NCBI Taxonomy" id="1890364"/>
    <lineage>
        <taxon>Eukaryota</taxon>
        <taxon>Amoebozoa</taxon>
        <taxon>Evosea</taxon>
        <taxon>Variosea</taxon>
        <taxon>Cavosteliida</taxon>
        <taxon>Cavosteliaceae</taxon>
        <taxon>Planoprotostelium</taxon>
    </lineage>
</organism>
<evidence type="ECO:0000256" key="2">
    <source>
        <dbReference type="SAM" id="Phobius"/>
    </source>
</evidence>
<keyword evidence="2" id="KW-1133">Transmembrane helix</keyword>
<evidence type="ECO:0008006" key="6">
    <source>
        <dbReference type="Google" id="ProtNLM"/>
    </source>
</evidence>
<dbReference type="Proteomes" id="UP000241769">
    <property type="component" value="Unassembled WGS sequence"/>
</dbReference>
<accession>A0A2P6NFY9</accession>
<dbReference type="PANTHER" id="PTHR16861:SF4">
    <property type="entry name" value="SH3 DOMAIN PROTEIN (AFU_ORTHOLOGUE AFUA_1G13610)"/>
    <property type="match status" value="1"/>
</dbReference>
<feature type="signal peptide" evidence="3">
    <location>
        <begin position="1"/>
        <end position="17"/>
    </location>
</feature>
<dbReference type="PANTHER" id="PTHR16861">
    <property type="entry name" value="GLYCOPROTEIN 38"/>
    <property type="match status" value="1"/>
</dbReference>
<feature type="compositionally biased region" description="Low complexity" evidence="1">
    <location>
        <begin position="913"/>
        <end position="924"/>
    </location>
</feature>
<feature type="region of interest" description="Disordered" evidence="1">
    <location>
        <begin position="913"/>
        <end position="932"/>
    </location>
</feature>
<dbReference type="EMBL" id="MDYQ01000094">
    <property type="protein sequence ID" value="PRP82864.1"/>
    <property type="molecule type" value="Genomic_DNA"/>
</dbReference>
<dbReference type="AlphaFoldDB" id="A0A2P6NFY9"/>
<feature type="transmembrane region" description="Helical" evidence="2">
    <location>
        <begin position="944"/>
        <end position="967"/>
    </location>
</feature>
<proteinExistence type="predicted"/>
<keyword evidence="5" id="KW-1185">Reference proteome</keyword>
<feature type="chain" id="PRO_5015197199" description="Transmembrane protein" evidence="3">
    <location>
        <begin position="18"/>
        <end position="982"/>
    </location>
</feature>